<feature type="domain" description="GS beta-grasp" evidence="2">
    <location>
        <begin position="10"/>
        <end position="70"/>
    </location>
</feature>
<dbReference type="InterPro" id="IPR036651">
    <property type="entry name" value="Gln_synt_N_sf"/>
</dbReference>
<comment type="caution">
    <text evidence="3">The sequence shown here is derived from an EMBL/GenBank/DDBJ whole genome shotgun (WGS) entry which is preliminary data.</text>
</comment>
<evidence type="ECO:0000313" key="3">
    <source>
        <dbReference type="EMBL" id="MFD0944384.1"/>
    </source>
</evidence>
<sequence length="70" mass="8006">MNETMHAKLREVDFIQLQFADLFGRAKHIEVPSSEYEKVLNNDMMFDGSSIEGFASIEASDMYVNYPPLS</sequence>
<proteinExistence type="inferred from homology"/>
<dbReference type="RefSeq" id="WP_381013702.1">
    <property type="nucleotide sequence ID" value="NZ_JBHTJF010000036.1"/>
</dbReference>
<name>A0ABW3GZR6_9BACL</name>
<dbReference type="SUPFAM" id="SSF54368">
    <property type="entry name" value="Glutamine synthetase, N-terminal domain"/>
    <property type="match status" value="1"/>
</dbReference>
<dbReference type="Proteomes" id="UP001596976">
    <property type="component" value="Unassembled WGS sequence"/>
</dbReference>
<accession>A0ABW3GZR6</accession>
<dbReference type="Pfam" id="PF03951">
    <property type="entry name" value="Gln-synt_N"/>
    <property type="match status" value="1"/>
</dbReference>
<evidence type="ECO:0000313" key="4">
    <source>
        <dbReference type="Proteomes" id="UP001596976"/>
    </source>
</evidence>
<dbReference type="PROSITE" id="PS00180">
    <property type="entry name" value="GLNA_1"/>
    <property type="match status" value="1"/>
</dbReference>
<organism evidence="3 4">
    <name type="scientific">Savagea faecisuis</name>
    <dbReference type="NCBI Taxonomy" id="1274803"/>
    <lineage>
        <taxon>Bacteria</taxon>
        <taxon>Bacillati</taxon>
        <taxon>Bacillota</taxon>
        <taxon>Bacilli</taxon>
        <taxon>Bacillales</taxon>
        <taxon>Caryophanaceae</taxon>
        <taxon>Savagea</taxon>
    </lineage>
</organism>
<evidence type="ECO:0000256" key="1">
    <source>
        <dbReference type="PROSITE-ProRule" id="PRU01330"/>
    </source>
</evidence>
<reference evidence="4" key="1">
    <citation type="journal article" date="2019" name="Int. J. Syst. Evol. Microbiol.">
        <title>The Global Catalogue of Microorganisms (GCM) 10K type strain sequencing project: providing services to taxonomists for standard genome sequencing and annotation.</title>
        <authorList>
            <consortium name="The Broad Institute Genomics Platform"/>
            <consortium name="The Broad Institute Genome Sequencing Center for Infectious Disease"/>
            <person name="Wu L."/>
            <person name="Ma J."/>
        </authorList>
    </citation>
    <scope>NUCLEOTIDE SEQUENCE [LARGE SCALE GENOMIC DNA]</scope>
    <source>
        <strain evidence="4">CCUG 63563</strain>
    </source>
</reference>
<protein>
    <submittedName>
        <fullName evidence="3">Glutamine synthetase</fullName>
    </submittedName>
</protein>
<dbReference type="Gene3D" id="3.10.20.70">
    <property type="entry name" value="Glutamine synthetase, N-terminal domain"/>
    <property type="match status" value="1"/>
</dbReference>
<gene>
    <name evidence="3" type="ORF">ACFQ0V_11575</name>
</gene>
<dbReference type="InterPro" id="IPR027302">
    <property type="entry name" value="Gln_synth_N_conserv_site"/>
</dbReference>
<comment type="similarity">
    <text evidence="1">Belongs to the glutamine synthetase family.</text>
</comment>
<evidence type="ECO:0000259" key="2">
    <source>
        <dbReference type="PROSITE" id="PS51986"/>
    </source>
</evidence>
<dbReference type="PROSITE" id="PS51986">
    <property type="entry name" value="GS_BETA_GRASP"/>
    <property type="match status" value="1"/>
</dbReference>
<dbReference type="EMBL" id="JBHTJF010000036">
    <property type="protein sequence ID" value="MFD0944384.1"/>
    <property type="molecule type" value="Genomic_DNA"/>
</dbReference>
<keyword evidence="4" id="KW-1185">Reference proteome</keyword>
<dbReference type="InterPro" id="IPR008147">
    <property type="entry name" value="Gln_synt_N"/>
</dbReference>